<comment type="caution">
    <text evidence="2">The sequence shown here is derived from an EMBL/GenBank/DDBJ whole genome shotgun (WGS) entry which is preliminary data.</text>
</comment>
<name>A0A0R1RBY2_9LACO</name>
<dbReference type="STRING" id="1114972.FD35_GL002647"/>
<dbReference type="CDD" id="cd00093">
    <property type="entry name" value="HTH_XRE"/>
    <property type="match status" value="1"/>
</dbReference>
<dbReference type="AlphaFoldDB" id="A0A0R1RBY2"/>
<dbReference type="InterPro" id="IPR001387">
    <property type="entry name" value="Cro/C1-type_HTH"/>
</dbReference>
<reference evidence="2 3" key="1">
    <citation type="journal article" date="2015" name="Genome Announc.">
        <title>Expanding the biotechnology potential of lactobacilli through comparative genomics of 213 strains and associated genera.</title>
        <authorList>
            <person name="Sun Z."/>
            <person name="Harris H.M."/>
            <person name="McCann A."/>
            <person name="Guo C."/>
            <person name="Argimon S."/>
            <person name="Zhang W."/>
            <person name="Yang X."/>
            <person name="Jeffery I.B."/>
            <person name="Cooney J.C."/>
            <person name="Kagawa T.F."/>
            <person name="Liu W."/>
            <person name="Song Y."/>
            <person name="Salvetti E."/>
            <person name="Wrobel A."/>
            <person name="Rasinkangas P."/>
            <person name="Parkhill J."/>
            <person name="Rea M.C."/>
            <person name="O'Sullivan O."/>
            <person name="Ritari J."/>
            <person name="Douillard F.P."/>
            <person name="Paul Ross R."/>
            <person name="Yang R."/>
            <person name="Briner A.E."/>
            <person name="Felis G.E."/>
            <person name="de Vos W.M."/>
            <person name="Barrangou R."/>
            <person name="Klaenhammer T.R."/>
            <person name="Caufield P.W."/>
            <person name="Cui Y."/>
            <person name="Zhang H."/>
            <person name="O'Toole P.W."/>
        </authorList>
    </citation>
    <scope>NUCLEOTIDE SEQUENCE [LARGE SCALE GENOMIC DNA]</scope>
    <source>
        <strain evidence="2 3">DSM 15814</strain>
    </source>
</reference>
<accession>A0A0R1RBY2</accession>
<dbReference type="InterPro" id="IPR010982">
    <property type="entry name" value="Lambda_DNA-bd_dom_sf"/>
</dbReference>
<dbReference type="PATRIC" id="fig|1114972.6.peg.2713"/>
<evidence type="ECO:0000259" key="1">
    <source>
        <dbReference type="PROSITE" id="PS50943"/>
    </source>
</evidence>
<dbReference type="Proteomes" id="UP000051999">
    <property type="component" value="Unassembled WGS sequence"/>
</dbReference>
<sequence length="78" mass="9010">MIRMRVKRQMLRSKNVSEKMDLRTYLYAHKITREQFADAIGVSVSSAANKIHGRTPLHVDEAQLAHDKLGIPIHIFLR</sequence>
<feature type="domain" description="HTH cro/C1-type" evidence="1">
    <location>
        <begin position="22"/>
        <end position="76"/>
    </location>
</feature>
<gene>
    <name evidence="2" type="ORF">FD35_GL002647</name>
</gene>
<protein>
    <recommendedName>
        <fullName evidence="1">HTH cro/C1-type domain-containing protein</fullName>
    </recommendedName>
</protein>
<dbReference type="Gene3D" id="1.10.260.40">
    <property type="entry name" value="lambda repressor-like DNA-binding domains"/>
    <property type="match status" value="1"/>
</dbReference>
<keyword evidence="3" id="KW-1185">Reference proteome</keyword>
<proteinExistence type="predicted"/>
<dbReference type="PROSITE" id="PS50943">
    <property type="entry name" value="HTH_CROC1"/>
    <property type="match status" value="1"/>
</dbReference>
<dbReference type="SUPFAM" id="SSF47413">
    <property type="entry name" value="lambda repressor-like DNA-binding domains"/>
    <property type="match status" value="1"/>
</dbReference>
<dbReference type="EMBL" id="AZFF01000009">
    <property type="protein sequence ID" value="KRL54310.1"/>
    <property type="molecule type" value="Genomic_DNA"/>
</dbReference>
<dbReference type="GO" id="GO:0003677">
    <property type="term" value="F:DNA binding"/>
    <property type="evidence" value="ECO:0007669"/>
    <property type="project" value="InterPro"/>
</dbReference>
<evidence type="ECO:0000313" key="2">
    <source>
        <dbReference type="EMBL" id="KRL54310.1"/>
    </source>
</evidence>
<evidence type="ECO:0000313" key="3">
    <source>
        <dbReference type="Proteomes" id="UP000051999"/>
    </source>
</evidence>
<organism evidence="2 3">
    <name type="scientific">Furfurilactobacillus rossiae DSM 15814</name>
    <dbReference type="NCBI Taxonomy" id="1114972"/>
    <lineage>
        <taxon>Bacteria</taxon>
        <taxon>Bacillati</taxon>
        <taxon>Bacillota</taxon>
        <taxon>Bacilli</taxon>
        <taxon>Lactobacillales</taxon>
        <taxon>Lactobacillaceae</taxon>
        <taxon>Furfurilactobacillus</taxon>
    </lineage>
</organism>